<protein>
    <submittedName>
        <fullName evidence="1">XamI family restriction endonuclease</fullName>
    </submittedName>
</protein>
<dbReference type="OrthoDB" id="7431767at2"/>
<dbReference type="Pfam" id="PF09572">
    <property type="entry name" value="RE_XamI"/>
    <property type="match status" value="1"/>
</dbReference>
<dbReference type="InterPro" id="IPR019072">
    <property type="entry name" value="Restrct_endonuc_II_XamI"/>
</dbReference>
<keyword evidence="1" id="KW-0540">Nuclease</keyword>
<dbReference type="Proteomes" id="UP000468668">
    <property type="component" value="Unassembled WGS sequence"/>
</dbReference>
<comment type="caution">
    <text evidence="1">The sequence shown here is derived from an EMBL/GenBank/DDBJ whole genome shotgun (WGS) entry which is preliminary data.</text>
</comment>
<organism evidence="1 2">
    <name type="scientific">Ellagibacter isourolithinifaciens</name>
    <dbReference type="NCBI Taxonomy" id="2137581"/>
    <lineage>
        <taxon>Bacteria</taxon>
        <taxon>Bacillati</taxon>
        <taxon>Actinomycetota</taxon>
        <taxon>Coriobacteriia</taxon>
        <taxon>Eggerthellales</taxon>
        <taxon>Eggerthellaceae</taxon>
        <taxon>Ellagibacter</taxon>
    </lineage>
</organism>
<evidence type="ECO:0000313" key="2">
    <source>
        <dbReference type="Proteomes" id="UP000468668"/>
    </source>
</evidence>
<keyword evidence="2" id="KW-1185">Reference proteome</keyword>
<dbReference type="GO" id="GO:0009307">
    <property type="term" value="P:DNA restriction-modification system"/>
    <property type="evidence" value="ECO:0007669"/>
    <property type="project" value="InterPro"/>
</dbReference>
<sequence>MTDDLPKRYTWLELVEMSLTMTEDFVRARHEAENHLAERYHESFEKALEDVEAVFERTKALRSLSSESGQELLISGYLQTLRNMCRPTVSEDDFKNLSDTGTVSASKFSDIGLSQSALGYLERNLNRDIFSWLDADTAPTDSERHAAAVAVAALAAEQKTKTLMRGSSSKRQEQAVREALIARCGLKSVASKSFELLSNGPGKGELFDRETLVAGTKADVVLGLYDGRIMCLECKVSNSEVNSFKRLNHEAVDKVKKWAGSFGKQCVSGVVIQGCFKAANLVSAQDDGAYLFCSSNLTPLIDFINGTKSE</sequence>
<name>A0A6N6NJ51_9ACTN</name>
<dbReference type="AlphaFoldDB" id="A0A6N6NJ51"/>
<keyword evidence="1" id="KW-0378">Hydrolase</keyword>
<dbReference type="EMBL" id="WAJR01000034">
    <property type="protein sequence ID" value="KAB1636325.1"/>
    <property type="molecule type" value="Genomic_DNA"/>
</dbReference>
<accession>A0A6N6NJ51</accession>
<evidence type="ECO:0000313" key="1">
    <source>
        <dbReference type="EMBL" id="KAB1636325.1"/>
    </source>
</evidence>
<dbReference type="GO" id="GO:0003677">
    <property type="term" value="F:DNA binding"/>
    <property type="evidence" value="ECO:0007669"/>
    <property type="project" value="InterPro"/>
</dbReference>
<dbReference type="GeneID" id="98658715"/>
<dbReference type="RefSeq" id="WP_158050349.1">
    <property type="nucleotide sequence ID" value="NZ_WAJR01000034.1"/>
</dbReference>
<keyword evidence="1" id="KW-0255">Endonuclease</keyword>
<dbReference type="GO" id="GO:0009036">
    <property type="term" value="F:type II site-specific deoxyribonuclease activity"/>
    <property type="evidence" value="ECO:0007669"/>
    <property type="project" value="InterPro"/>
</dbReference>
<proteinExistence type="predicted"/>
<reference evidence="1 2" key="1">
    <citation type="submission" date="2019-09" db="EMBL/GenBank/DDBJ databases">
        <title>Whole genome shotgun sequencing (WGS) of Ellagibacter isourolithinifaciens DSM 104140(T) and Adlercreutzia muris DSM 29508(T).</title>
        <authorList>
            <person name="Stoll D.A."/>
            <person name="Danylec N."/>
            <person name="Huch M."/>
        </authorList>
    </citation>
    <scope>NUCLEOTIDE SEQUENCE [LARGE SCALE GENOMIC DNA]</scope>
    <source>
        <strain evidence="1 2">DSM 104140</strain>
    </source>
</reference>
<gene>
    <name evidence="1" type="ORF">F8C90_09850</name>
</gene>